<keyword evidence="2 8" id="KW-0812">Transmembrane</keyword>
<feature type="transmembrane region" description="Helical" evidence="8">
    <location>
        <begin position="57"/>
        <end position="75"/>
    </location>
</feature>
<keyword evidence="3" id="KW-0249">Electron transport</keyword>
<dbReference type="Proteomes" id="UP001152607">
    <property type="component" value="Unassembled WGS sequence"/>
</dbReference>
<keyword evidence="6" id="KW-0813">Transport</keyword>
<gene>
    <name evidence="11" type="ORF">PDIGIT_LOCUS7383</name>
</gene>
<dbReference type="AlphaFoldDB" id="A0A9W4XR04"/>
<dbReference type="InterPro" id="IPR050369">
    <property type="entry name" value="RBOH/FRE"/>
</dbReference>
<dbReference type="InterPro" id="IPR039261">
    <property type="entry name" value="FNR_nucleotide-bd"/>
</dbReference>
<feature type="transmembrane region" description="Helical" evidence="8">
    <location>
        <begin position="190"/>
        <end position="215"/>
    </location>
</feature>
<feature type="domain" description="Ferric reductase NAD binding" evidence="10">
    <location>
        <begin position="463"/>
        <end position="535"/>
    </location>
</feature>
<evidence type="ECO:0000256" key="5">
    <source>
        <dbReference type="ARBA" id="ARBA00023002"/>
    </source>
</evidence>
<evidence type="ECO:0000313" key="12">
    <source>
        <dbReference type="Proteomes" id="UP001152607"/>
    </source>
</evidence>
<comment type="subcellular location">
    <subcellularLocation>
        <location evidence="1">Membrane</location>
        <topology evidence="1">Multi-pass membrane protein</topology>
    </subcellularLocation>
</comment>
<evidence type="ECO:0000259" key="10">
    <source>
        <dbReference type="Pfam" id="PF08030"/>
    </source>
</evidence>
<feature type="domain" description="Ferric oxidoreductase" evidence="9">
    <location>
        <begin position="153"/>
        <end position="293"/>
    </location>
</feature>
<dbReference type="GO" id="GO:0005886">
    <property type="term" value="C:plasma membrane"/>
    <property type="evidence" value="ECO:0007669"/>
    <property type="project" value="TreeGrafter"/>
</dbReference>
<dbReference type="GO" id="GO:0006811">
    <property type="term" value="P:monoatomic ion transport"/>
    <property type="evidence" value="ECO:0007669"/>
    <property type="project" value="UniProtKB-KW"/>
</dbReference>
<proteinExistence type="predicted"/>
<dbReference type="OrthoDB" id="10006946at2759"/>
<name>A0A9W4XR04_9PLEO</name>
<dbReference type="InterPro" id="IPR013130">
    <property type="entry name" value="Fe3_Rdtase_TM_dom"/>
</dbReference>
<evidence type="ECO:0000256" key="3">
    <source>
        <dbReference type="ARBA" id="ARBA00022982"/>
    </source>
</evidence>
<keyword evidence="6" id="KW-0406">Ion transport</keyword>
<feature type="transmembrane region" description="Helical" evidence="8">
    <location>
        <begin position="279"/>
        <end position="305"/>
    </location>
</feature>
<feature type="transmembrane region" description="Helical" evidence="8">
    <location>
        <begin position="142"/>
        <end position="165"/>
    </location>
</feature>
<sequence>MKATSLSSRAHSGSISQFTIAALLVVCSGFTVGLTFAPCHSTICVEHWFPSQVRTHIAVFYGGIGIAAIYIAGWSKSTVIRSFSDRYLLDKPLPLIGIRLSLGGTLLSAWILAFTLVTTAYWLPVEHAFWYAKGFEADWTQYMFRVTWAGVTGHWCDILFGLVLLPVGRNSLISDAFGIQTSTLLVAHKLLAYTLCAFGLIHGLLYYSFLAAWLANPKELVHDAFNPDNPFYTWKQIEQIGPYGWLPLPTGAVVGIILIPIVIITALPHIRRNNYNTFYYIHVIFALLILVFVCLHASTNFYFILPGLLLWVYDWSYRVQHALCSKQTIEVEGAGNNWYRMRLPSAPNAITDDGSAAEKGLAAQNASEPYYPLETYYVRLSAISKVQIHPFTAVATATSSSGPIILFQKSPSKKKVAASDKEWTWSLGAMVDQRPMEDPLNIEARVEGPYITSVPGLSPENDVIAIVGGTGITGALSLANWWISRQCTTRPTKQRLKIVWSVRDSRMADIAEVRAFQERLQDLEQTADLQIHVSSQSGRLLPGLVLEKFMEARPDSADSTFVYISGPEGLAADVETACIRQNKQLRANRQGNRKKQISWHNASFTV</sequence>
<keyword evidence="4 8" id="KW-1133">Transmembrane helix</keyword>
<dbReference type="InterPro" id="IPR013121">
    <property type="entry name" value="Fe_red_NAD-bd_6"/>
</dbReference>
<evidence type="ECO:0000256" key="8">
    <source>
        <dbReference type="SAM" id="Phobius"/>
    </source>
</evidence>
<accession>A0A9W4XR04</accession>
<evidence type="ECO:0000256" key="7">
    <source>
        <dbReference type="ARBA" id="ARBA00023136"/>
    </source>
</evidence>
<dbReference type="Gene3D" id="3.40.50.80">
    <property type="entry name" value="Nucleotide-binding domain of ferredoxin-NADP reductase (FNR) module"/>
    <property type="match status" value="1"/>
</dbReference>
<keyword evidence="7 8" id="KW-0472">Membrane</keyword>
<organism evidence="11 12">
    <name type="scientific">Periconia digitata</name>
    <dbReference type="NCBI Taxonomy" id="1303443"/>
    <lineage>
        <taxon>Eukaryota</taxon>
        <taxon>Fungi</taxon>
        <taxon>Dikarya</taxon>
        <taxon>Ascomycota</taxon>
        <taxon>Pezizomycotina</taxon>
        <taxon>Dothideomycetes</taxon>
        <taxon>Pleosporomycetidae</taxon>
        <taxon>Pleosporales</taxon>
        <taxon>Massarineae</taxon>
        <taxon>Periconiaceae</taxon>
        <taxon>Periconia</taxon>
    </lineage>
</organism>
<feature type="transmembrane region" description="Helical" evidence="8">
    <location>
        <begin position="96"/>
        <end position="122"/>
    </location>
</feature>
<keyword evidence="5" id="KW-0560">Oxidoreductase</keyword>
<comment type="caution">
    <text evidence="11">The sequence shown here is derived from an EMBL/GenBank/DDBJ whole genome shotgun (WGS) entry which is preliminary data.</text>
</comment>
<dbReference type="GO" id="GO:0016491">
    <property type="term" value="F:oxidoreductase activity"/>
    <property type="evidence" value="ECO:0007669"/>
    <property type="project" value="UniProtKB-KW"/>
</dbReference>
<evidence type="ECO:0000256" key="4">
    <source>
        <dbReference type="ARBA" id="ARBA00022989"/>
    </source>
</evidence>
<dbReference type="PANTHER" id="PTHR11972:SF69">
    <property type="entry name" value="FERRIC REDUCTION OXIDASE 6-RELATED"/>
    <property type="match status" value="1"/>
</dbReference>
<dbReference type="Pfam" id="PF01794">
    <property type="entry name" value="Ferric_reduct"/>
    <property type="match status" value="1"/>
</dbReference>
<dbReference type="EMBL" id="CAOQHR010000005">
    <property type="protein sequence ID" value="CAI6334326.1"/>
    <property type="molecule type" value="Genomic_DNA"/>
</dbReference>
<keyword evidence="12" id="KW-1185">Reference proteome</keyword>
<dbReference type="PANTHER" id="PTHR11972">
    <property type="entry name" value="NADPH OXIDASE"/>
    <property type="match status" value="1"/>
</dbReference>
<evidence type="ECO:0000256" key="2">
    <source>
        <dbReference type="ARBA" id="ARBA00022692"/>
    </source>
</evidence>
<dbReference type="CDD" id="cd06186">
    <property type="entry name" value="NOX_Duox_like_FAD_NADP"/>
    <property type="match status" value="1"/>
</dbReference>
<reference evidence="11" key="1">
    <citation type="submission" date="2023-01" db="EMBL/GenBank/DDBJ databases">
        <authorList>
            <person name="Van Ghelder C."/>
            <person name="Rancurel C."/>
        </authorList>
    </citation>
    <scope>NUCLEOTIDE SEQUENCE</scope>
    <source>
        <strain evidence="11">CNCM I-4278</strain>
    </source>
</reference>
<protein>
    <submittedName>
        <fullName evidence="11">Uncharacterized protein</fullName>
    </submittedName>
</protein>
<dbReference type="SUPFAM" id="SSF52343">
    <property type="entry name" value="Ferredoxin reductase-like, C-terminal NADP-linked domain"/>
    <property type="match status" value="1"/>
</dbReference>
<evidence type="ECO:0000256" key="1">
    <source>
        <dbReference type="ARBA" id="ARBA00004141"/>
    </source>
</evidence>
<dbReference type="Pfam" id="PF08030">
    <property type="entry name" value="NAD_binding_6"/>
    <property type="match status" value="1"/>
</dbReference>
<evidence type="ECO:0000256" key="6">
    <source>
        <dbReference type="ARBA" id="ARBA00023065"/>
    </source>
</evidence>
<evidence type="ECO:0000313" key="11">
    <source>
        <dbReference type="EMBL" id="CAI6334326.1"/>
    </source>
</evidence>
<feature type="transmembrane region" description="Helical" evidence="8">
    <location>
        <begin position="245"/>
        <end position="267"/>
    </location>
</feature>
<evidence type="ECO:0000259" key="9">
    <source>
        <dbReference type="Pfam" id="PF01794"/>
    </source>
</evidence>